<comment type="caution">
    <text evidence="1">The sequence shown here is derived from an EMBL/GenBank/DDBJ whole genome shotgun (WGS) entry which is preliminary data.</text>
</comment>
<name>A0AA41UH79_9MICO</name>
<reference evidence="1" key="1">
    <citation type="submission" date="2022-03" db="EMBL/GenBank/DDBJ databases">
        <title>Cryobacterium sp. nov. strain ZS14-85, isolated from Antarctic soil.</title>
        <authorList>
            <person name="Li J."/>
            <person name="Niu G."/>
        </authorList>
    </citation>
    <scope>NUCLEOTIDE SEQUENCE</scope>
    <source>
        <strain evidence="1">ZS14-85</strain>
    </source>
</reference>
<protein>
    <submittedName>
        <fullName evidence="1">Uncharacterized protein</fullName>
    </submittedName>
</protein>
<gene>
    <name evidence="1" type="ORF">MQH31_17640</name>
</gene>
<dbReference type="Proteomes" id="UP001165341">
    <property type="component" value="Unassembled WGS sequence"/>
</dbReference>
<proteinExistence type="predicted"/>
<keyword evidence="2" id="KW-1185">Reference proteome</keyword>
<dbReference type="EMBL" id="JALGAR010000006">
    <property type="protein sequence ID" value="MCI4659630.1"/>
    <property type="molecule type" value="Genomic_DNA"/>
</dbReference>
<dbReference type="RefSeq" id="WP_243013121.1">
    <property type="nucleotide sequence ID" value="NZ_JALGAR010000006.1"/>
</dbReference>
<accession>A0AA41UH79</accession>
<sequence>MARTTRTTRTTLAFTLLRTGNEREDLSVVAAKAGELHNELLDGSGLSEGVMRDDDGLLAVWEIRTDDTP</sequence>
<organism evidence="1 2">
    <name type="scientific">Cryobacterium zhongshanensis</name>
    <dbReference type="NCBI Taxonomy" id="2928153"/>
    <lineage>
        <taxon>Bacteria</taxon>
        <taxon>Bacillati</taxon>
        <taxon>Actinomycetota</taxon>
        <taxon>Actinomycetes</taxon>
        <taxon>Micrococcales</taxon>
        <taxon>Microbacteriaceae</taxon>
        <taxon>Cryobacterium</taxon>
    </lineage>
</organism>
<evidence type="ECO:0000313" key="2">
    <source>
        <dbReference type="Proteomes" id="UP001165341"/>
    </source>
</evidence>
<dbReference type="AlphaFoldDB" id="A0AA41UH79"/>
<evidence type="ECO:0000313" key="1">
    <source>
        <dbReference type="EMBL" id="MCI4659630.1"/>
    </source>
</evidence>